<name>A0A2S4VVB0_9BASI</name>
<dbReference type="EMBL" id="PKSL01000025">
    <property type="protein sequence ID" value="POW13407.1"/>
    <property type="molecule type" value="Genomic_DNA"/>
</dbReference>
<organism evidence="2 3">
    <name type="scientific">Puccinia striiformis</name>
    <dbReference type="NCBI Taxonomy" id="27350"/>
    <lineage>
        <taxon>Eukaryota</taxon>
        <taxon>Fungi</taxon>
        <taxon>Dikarya</taxon>
        <taxon>Basidiomycota</taxon>
        <taxon>Pucciniomycotina</taxon>
        <taxon>Pucciniomycetes</taxon>
        <taxon>Pucciniales</taxon>
        <taxon>Pucciniaceae</taxon>
        <taxon>Puccinia</taxon>
    </lineage>
</organism>
<dbReference type="PANTHER" id="PTHR31836">
    <property type="match status" value="1"/>
</dbReference>
<sequence>MRVHPISRITWYTGHDLLFPACFADSDNWAPTDDSMVAAVTIEWPGKPKCGAFVKIQHGSDPKKSILVRIVDSCGGCAPGKPHIDLTIAAFEKLYPQDTGMVENLKAKVVSCPAHIEENWTQDIIDRFGPKVALNRG</sequence>
<dbReference type="Proteomes" id="UP000239156">
    <property type="component" value="Unassembled WGS sequence"/>
</dbReference>
<dbReference type="SUPFAM" id="SSF50685">
    <property type="entry name" value="Barwin-like endoglucanases"/>
    <property type="match status" value="1"/>
</dbReference>
<accession>A0A2S4VVB0</accession>
<dbReference type="InterPro" id="IPR051477">
    <property type="entry name" value="Expansin_CellWall"/>
</dbReference>
<evidence type="ECO:0000313" key="2">
    <source>
        <dbReference type="EMBL" id="POW13407.1"/>
    </source>
</evidence>
<keyword evidence="1" id="KW-0732">Signal</keyword>
<dbReference type="Gene3D" id="2.40.40.10">
    <property type="entry name" value="RlpA-like domain"/>
    <property type="match status" value="1"/>
</dbReference>
<proteinExistence type="predicted"/>
<dbReference type="VEuPathDB" id="FungiDB:PSHT_01242"/>
<dbReference type="InterPro" id="IPR036908">
    <property type="entry name" value="RlpA-like_sf"/>
</dbReference>
<dbReference type="VEuPathDB" id="FungiDB:PSTT_03844"/>
<gene>
    <name evidence="2" type="ORF">PSTT_03844</name>
</gene>
<reference evidence="2" key="1">
    <citation type="submission" date="2017-12" db="EMBL/GenBank/DDBJ databases">
        <title>Gene loss provides genomic basis for host adaptation in cereal stripe rust fungi.</title>
        <authorList>
            <person name="Xia C."/>
        </authorList>
    </citation>
    <scope>NUCLEOTIDE SEQUENCE [LARGE SCALE GENOMIC DNA]</scope>
    <source>
        <strain evidence="2">93-210</strain>
    </source>
</reference>
<evidence type="ECO:0000313" key="3">
    <source>
        <dbReference type="Proteomes" id="UP000239156"/>
    </source>
</evidence>
<dbReference type="CDD" id="cd22191">
    <property type="entry name" value="DPBB_RlpA_EXP_N-like"/>
    <property type="match status" value="1"/>
</dbReference>
<evidence type="ECO:0008006" key="4">
    <source>
        <dbReference type="Google" id="ProtNLM"/>
    </source>
</evidence>
<protein>
    <recommendedName>
        <fullName evidence="4">RlpA-like protein double-psi beta-barrel domain-containing protein</fullName>
    </recommendedName>
</protein>
<dbReference type="PANTHER" id="PTHR31836:SF22">
    <property type="entry name" value="RLPA-LIKE PROTEIN DOUBLE-PSI BETA-BARREL DOMAIN-CONTAINING PROTEIN"/>
    <property type="match status" value="1"/>
</dbReference>
<comment type="caution">
    <text evidence="2">The sequence shown here is derived from an EMBL/GenBank/DDBJ whole genome shotgun (WGS) entry which is preliminary data.</text>
</comment>
<dbReference type="AlphaFoldDB" id="A0A2S4VVB0"/>
<keyword evidence="3" id="KW-1185">Reference proteome</keyword>
<evidence type="ECO:0000256" key="1">
    <source>
        <dbReference type="ARBA" id="ARBA00022729"/>
    </source>
</evidence>